<dbReference type="Pfam" id="PF04984">
    <property type="entry name" value="Phage_sheath_1"/>
    <property type="match status" value="1"/>
</dbReference>
<keyword evidence="4" id="KW-1185">Reference proteome</keyword>
<name>A0A494X1T6_9BURK</name>
<dbReference type="Proteomes" id="UP000270342">
    <property type="component" value="Unassembled WGS sequence"/>
</dbReference>
<evidence type="ECO:0000256" key="1">
    <source>
        <dbReference type="ARBA" id="ARBA00008005"/>
    </source>
</evidence>
<dbReference type="RefSeq" id="WP_121091224.1">
    <property type="nucleotide sequence ID" value="NZ_RBZU01000019.1"/>
</dbReference>
<dbReference type="AlphaFoldDB" id="A0A494X1T6"/>
<proteinExistence type="inferred from homology"/>
<accession>A0A494X1T6</accession>
<evidence type="ECO:0000313" key="3">
    <source>
        <dbReference type="EMBL" id="RKP44677.1"/>
    </source>
</evidence>
<reference evidence="3 4" key="1">
    <citation type="submission" date="2018-10" db="EMBL/GenBank/DDBJ databases">
        <title>Robbsia sp. DHC34, isolated from soil.</title>
        <authorList>
            <person name="Gao Z.-H."/>
            <person name="Qiu L.-H."/>
        </authorList>
    </citation>
    <scope>NUCLEOTIDE SEQUENCE [LARGE SCALE GENOMIC DNA]</scope>
    <source>
        <strain evidence="3 4">DHC34</strain>
    </source>
</reference>
<dbReference type="EMBL" id="RBZU01000019">
    <property type="protein sequence ID" value="RKP44677.1"/>
    <property type="molecule type" value="Genomic_DNA"/>
</dbReference>
<comment type="caution">
    <text evidence="3">The sequence shown here is derived from an EMBL/GenBank/DDBJ whole genome shotgun (WGS) entry which is preliminary data.</text>
</comment>
<comment type="similarity">
    <text evidence="1">Belongs to the myoviridae tail sheath protein family.</text>
</comment>
<sequence length="573" mass="59935">MSYYFNGTEYITPTTVSAINDDAMTPAGASTSNLPCILGESEGGQPNVALVFSDPSVAQATLRGGELQQAVLRTFACSDDTGGPSQVVVFRVNPAVQSTLSLLDASGNDVIDLTSQDWGAWTSTIKTSIGAGSTQGLKVSIGVGSTITTADNIYGEPLTVQYTGEEETASMSITGTSLTLSAPTGTVVATVDLTTFSTIEELVDHINTLNDFVAVIASGYENDPSLNGLDFVTDVPILQAYTVEATLQALVDWFNGSAQTYVTAARGTNAGTLPTPIGYTYLTGGSDGETTTSSWNDTLTAMQAADVQWITPVSPTPTIWAMVDAHVQYMSTTGRMERRAICGTDLSTSDDAAIAYAKQINSNRTSLVNLGHYNYDLTGATDALVLWAPYISACALTGAFAASAPGTALTNKAMKFAGLERDLLNPTDTDALIQGGVIPLENTASGYKVTQSISTWLTDQKYDKVEQSVGFACDYIARTVRTNLDVLRGQKNGPLLMGRAISITDSTLRALAVPAPNGPEVIVGDADNPAYQNITASVSGTVLAVSFQCAPVLPANYIGITIYAVPYSGSASA</sequence>
<organism evidence="3 4">
    <name type="scientific">Pararobbsia silviterrae</name>
    <dbReference type="NCBI Taxonomy" id="1792498"/>
    <lineage>
        <taxon>Bacteria</taxon>
        <taxon>Pseudomonadati</taxon>
        <taxon>Pseudomonadota</taxon>
        <taxon>Betaproteobacteria</taxon>
        <taxon>Burkholderiales</taxon>
        <taxon>Burkholderiaceae</taxon>
        <taxon>Pararobbsia</taxon>
    </lineage>
</organism>
<dbReference type="InterPro" id="IPR035089">
    <property type="entry name" value="Phage_sheath_subtilisin"/>
</dbReference>
<evidence type="ECO:0000313" key="4">
    <source>
        <dbReference type="Proteomes" id="UP000270342"/>
    </source>
</evidence>
<feature type="domain" description="Tail sheath protein subtilisin-like" evidence="2">
    <location>
        <begin position="289"/>
        <end position="455"/>
    </location>
</feature>
<evidence type="ECO:0000259" key="2">
    <source>
        <dbReference type="Pfam" id="PF04984"/>
    </source>
</evidence>
<gene>
    <name evidence="3" type="ORF">D7S86_26980</name>
</gene>
<dbReference type="OrthoDB" id="7374774at2"/>
<protein>
    <recommendedName>
        <fullName evidence="2">Tail sheath protein subtilisin-like domain-containing protein</fullName>
    </recommendedName>
</protein>